<dbReference type="RefSeq" id="WP_259864047.1">
    <property type="nucleotide sequence ID" value="NZ_BAAAST010000073.1"/>
</dbReference>
<dbReference type="EMBL" id="CP073720">
    <property type="protein sequence ID" value="UWP85788.1"/>
    <property type="molecule type" value="Genomic_DNA"/>
</dbReference>
<name>A0ABY5W704_9ACTN</name>
<evidence type="ECO:0000313" key="2">
    <source>
        <dbReference type="Proteomes" id="UP001059617"/>
    </source>
</evidence>
<reference evidence="1" key="2">
    <citation type="submission" date="2022-09" db="EMBL/GenBank/DDBJ databases">
        <title>Biosynthetic gene clusters of Dactylosporangioum fulvum.</title>
        <authorList>
            <person name="Caradec T."/>
        </authorList>
    </citation>
    <scope>NUCLEOTIDE SEQUENCE</scope>
    <source>
        <strain evidence="1">NRRL B-16292</strain>
    </source>
</reference>
<evidence type="ECO:0000313" key="1">
    <source>
        <dbReference type="EMBL" id="UWP85788.1"/>
    </source>
</evidence>
<gene>
    <name evidence="1" type="ORF">Dfulv_16710</name>
</gene>
<keyword evidence="2" id="KW-1185">Reference proteome</keyword>
<proteinExistence type="predicted"/>
<organism evidence="1 2">
    <name type="scientific">Dactylosporangium fulvum</name>
    <dbReference type="NCBI Taxonomy" id="53359"/>
    <lineage>
        <taxon>Bacteria</taxon>
        <taxon>Bacillati</taxon>
        <taxon>Actinomycetota</taxon>
        <taxon>Actinomycetes</taxon>
        <taxon>Micromonosporales</taxon>
        <taxon>Micromonosporaceae</taxon>
        <taxon>Dactylosporangium</taxon>
    </lineage>
</organism>
<protein>
    <submittedName>
        <fullName evidence="1">Uncharacterized protein</fullName>
    </submittedName>
</protein>
<sequence length="69" mass="7674">MCTCFPPIGVVCAAHCKGEYCRDGEHVDLCAGPTRNRELERLHRMGVPITEQLIATVLGVERAFREVFA</sequence>
<accession>A0ABY5W704</accession>
<dbReference type="Proteomes" id="UP001059617">
    <property type="component" value="Chromosome"/>
</dbReference>
<reference evidence="1" key="1">
    <citation type="submission" date="2021-04" db="EMBL/GenBank/DDBJ databases">
        <authorList>
            <person name="Hartkoorn R.C."/>
            <person name="Beaudoing E."/>
            <person name="Hot D."/>
        </authorList>
    </citation>
    <scope>NUCLEOTIDE SEQUENCE</scope>
    <source>
        <strain evidence="1">NRRL B-16292</strain>
    </source>
</reference>